<dbReference type="InterPro" id="IPR011006">
    <property type="entry name" value="CheY-like_superfamily"/>
</dbReference>
<dbReference type="STRING" id="1514105.AOC36_07855"/>
<dbReference type="InterPro" id="IPR036388">
    <property type="entry name" value="WH-like_DNA-bd_sf"/>
</dbReference>
<dbReference type="PROSITE" id="PS50110">
    <property type="entry name" value="RESPONSE_REGULATORY"/>
    <property type="match status" value="1"/>
</dbReference>
<evidence type="ECO:0000256" key="4">
    <source>
        <dbReference type="ARBA" id="ARBA00023125"/>
    </source>
</evidence>
<feature type="DNA-binding region" description="OmpR/PhoB-type" evidence="7">
    <location>
        <begin position="129"/>
        <end position="228"/>
    </location>
</feature>
<dbReference type="GO" id="GO:0032993">
    <property type="term" value="C:protein-DNA complex"/>
    <property type="evidence" value="ECO:0007669"/>
    <property type="project" value="TreeGrafter"/>
</dbReference>
<dbReference type="GO" id="GO:0005829">
    <property type="term" value="C:cytosol"/>
    <property type="evidence" value="ECO:0007669"/>
    <property type="project" value="TreeGrafter"/>
</dbReference>
<dbReference type="InterPro" id="IPR039420">
    <property type="entry name" value="WalR-like"/>
</dbReference>
<evidence type="ECO:0000256" key="2">
    <source>
        <dbReference type="ARBA" id="ARBA00023012"/>
    </source>
</evidence>
<protein>
    <submittedName>
        <fullName evidence="10">PhoB family transcriptional regulator</fullName>
    </submittedName>
</protein>
<evidence type="ECO:0000256" key="3">
    <source>
        <dbReference type="ARBA" id="ARBA00023015"/>
    </source>
</evidence>
<gene>
    <name evidence="10" type="ORF">AOC36_07855</name>
</gene>
<dbReference type="SUPFAM" id="SSF52172">
    <property type="entry name" value="CheY-like"/>
    <property type="match status" value="1"/>
</dbReference>
<evidence type="ECO:0000256" key="7">
    <source>
        <dbReference type="PROSITE-ProRule" id="PRU01091"/>
    </source>
</evidence>
<dbReference type="Pfam" id="PF00486">
    <property type="entry name" value="Trans_reg_C"/>
    <property type="match status" value="1"/>
</dbReference>
<dbReference type="InterPro" id="IPR001867">
    <property type="entry name" value="OmpR/PhoB-type_DNA-bd"/>
</dbReference>
<dbReference type="PROSITE" id="PS51755">
    <property type="entry name" value="OMPR_PHOB"/>
    <property type="match status" value="1"/>
</dbReference>
<dbReference type="Gene3D" id="6.10.250.690">
    <property type="match status" value="1"/>
</dbReference>
<dbReference type="Gene3D" id="1.10.10.10">
    <property type="entry name" value="Winged helix-like DNA-binding domain superfamily/Winged helix DNA-binding domain"/>
    <property type="match status" value="1"/>
</dbReference>
<keyword evidence="5" id="KW-0804">Transcription</keyword>
<sequence>MPKICVCDDEKDIVRALQIYLEAEGYEVVGFHNGQDALDYIQHNPVHCLLLDIMMPIMDGITTLNELRKTIDIPVILISAKSEDTDKILGLNCGADDYITKPFNPIEVIARVRSQIRRYTYYQPYKQSHVELNIGDIVVNDSTKSVSVLGESVRLTPIEFSILKLLMSRPGHVFSLQSIFDAIWDETNISAESSIPVHIRHLREKIEIDPANPRYIHVVWGQGYKITEY</sequence>
<dbReference type="CDD" id="cd00383">
    <property type="entry name" value="trans_reg_C"/>
    <property type="match status" value="1"/>
</dbReference>
<dbReference type="PANTHER" id="PTHR48111:SF2">
    <property type="entry name" value="RESPONSE REGULATOR SAER"/>
    <property type="match status" value="1"/>
</dbReference>
<dbReference type="GO" id="GO:0000156">
    <property type="term" value="F:phosphorelay response regulator activity"/>
    <property type="evidence" value="ECO:0007669"/>
    <property type="project" value="TreeGrafter"/>
</dbReference>
<dbReference type="Gene3D" id="3.40.50.2300">
    <property type="match status" value="1"/>
</dbReference>
<evidence type="ECO:0000256" key="6">
    <source>
        <dbReference type="PROSITE-ProRule" id="PRU00169"/>
    </source>
</evidence>
<dbReference type="CDD" id="cd17574">
    <property type="entry name" value="REC_OmpR"/>
    <property type="match status" value="1"/>
</dbReference>
<keyword evidence="3" id="KW-0805">Transcription regulation</keyword>
<dbReference type="OrthoDB" id="9790442at2"/>
<feature type="modified residue" description="4-aspartylphosphate" evidence="6">
    <location>
        <position position="52"/>
    </location>
</feature>
<keyword evidence="11" id="KW-1185">Reference proteome</keyword>
<evidence type="ECO:0000259" key="9">
    <source>
        <dbReference type="PROSITE" id="PS51755"/>
    </source>
</evidence>
<evidence type="ECO:0000256" key="1">
    <source>
        <dbReference type="ARBA" id="ARBA00022553"/>
    </source>
</evidence>
<dbReference type="PANTHER" id="PTHR48111">
    <property type="entry name" value="REGULATOR OF RPOS"/>
    <property type="match status" value="1"/>
</dbReference>
<dbReference type="GO" id="GO:0006355">
    <property type="term" value="P:regulation of DNA-templated transcription"/>
    <property type="evidence" value="ECO:0007669"/>
    <property type="project" value="InterPro"/>
</dbReference>
<dbReference type="KEGG" id="erl:AOC36_07855"/>
<proteinExistence type="predicted"/>
<reference evidence="10 11" key="1">
    <citation type="submission" date="2015-10" db="EMBL/GenBank/DDBJ databases">
        <title>Erysipelothrix larvae sp. LV19 isolated from the larval gut of the rhinoceros beetle, Trypoxylus dichotomus.</title>
        <authorList>
            <person name="Lim S."/>
            <person name="Kim B.-C."/>
        </authorList>
    </citation>
    <scope>NUCLEOTIDE SEQUENCE [LARGE SCALE GENOMIC DNA]</scope>
    <source>
        <strain evidence="10 11">LV19</strain>
    </source>
</reference>
<evidence type="ECO:0000259" key="8">
    <source>
        <dbReference type="PROSITE" id="PS50110"/>
    </source>
</evidence>
<dbReference type="InterPro" id="IPR001789">
    <property type="entry name" value="Sig_transdc_resp-reg_receiver"/>
</dbReference>
<dbReference type="GO" id="GO:0000976">
    <property type="term" value="F:transcription cis-regulatory region binding"/>
    <property type="evidence" value="ECO:0007669"/>
    <property type="project" value="TreeGrafter"/>
</dbReference>
<dbReference type="Pfam" id="PF00072">
    <property type="entry name" value="Response_reg"/>
    <property type="match status" value="1"/>
</dbReference>
<evidence type="ECO:0000313" key="11">
    <source>
        <dbReference type="Proteomes" id="UP000063781"/>
    </source>
</evidence>
<keyword evidence="4 7" id="KW-0238">DNA-binding</keyword>
<dbReference type="EMBL" id="CP013213">
    <property type="protein sequence ID" value="AMC93900.1"/>
    <property type="molecule type" value="Genomic_DNA"/>
</dbReference>
<keyword evidence="1 6" id="KW-0597">Phosphoprotein</keyword>
<dbReference type="FunFam" id="1.10.10.10:FF:000018">
    <property type="entry name" value="DNA-binding response regulator ResD"/>
    <property type="match status" value="1"/>
</dbReference>
<dbReference type="RefSeq" id="WP_067633115.1">
    <property type="nucleotide sequence ID" value="NZ_CP013213.1"/>
</dbReference>
<dbReference type="Proteomes" id="UP000063781">
    <property type="component" value="Chromosome"/>
</dbReference>
<evidence type="ECO:0000256" key="5">
    <source>
        <dbReference type="ARBA" id="ARBA00023163"/>
    </source>
</evidence>
<accession>A0A109UH94</accession>
<dbReference type="SUPFAM" id="SSF46894">
    <property type="entry name" value="C-terminal effector domain of the bipartite response regulators"/>
    <property type="match status" value="1"/>
</dbReference>
<feature type="domain" description="Response regulatory" evidence="8">
    <location>
        <begin position="3"/>
        <end position="116"/>
    </location>
</feature>
<dbReference type="AlphaFoldDB" id="A0A109UH94"/>
<dbReference type="SMART" id="SM00862">
    <property type="entry name" value="Trans_reg_C"/>
    <property type="match status" value="1"/>
</dbReference>
<dbReference type="InterPro" id="IPR016032">
    <property type="entry name" value="Sig_transdc_resp-reg_C-effctor"/>
</dbReference>
<feature type="domain" description="OmpR/PhoB-type" evidence="9">
    <location>
        <begin position="129"/>
        <end position="228"/>
    </location>
</feature>
<evidence type="ECO:0000313" key="10">
    <source>
        <dbReference type="EMBL" id="AMC93900.1"/>
    </source>
</evidence>
<keyword evidence="2" id="KW-0902">Two-component regulatory system</keyword>
<name>A0A109UH94_9FIRM</name>
<organism evidence="10 11">
    <name type="scientific">Erysipelothrix larvae</name>
    <dbReference type="NCBI Taxonomy" id="1514105"/>
    <lineage>
        <taxon>Bacteria</taxon>
        <taxon>Bacillati</taxon>
        <taxon>Bacillota</taxon>
        <taxon>Erysipelotrichia</taxon>
        <taxon>Erysipelotrichales</taxon>
        <taxon>Erysipelotrichaceae</taxon>
        <taxon>Erysipelothrix</taxon>
    </lineage>
</organism>
<dbReference type="SMART" id="SM00448">
    <property type="entry name" value="REC"/>
    <property type="match status" value="1"/>
</dbReference>